<dbReference type="PROSITE" id="PS51892">
    <property type="entry name" value="SUBTILASE"/>
    <property type="match status" value="1"/>
</dbReference>
<keyword evidence="3" id="KW-0378">Hydrolase</keyword>
<dbReference type="InterPro" id="IPR000209">
    <property type="entry name" value="Peptidase_S8/S53_dom"/>
</dbReference>
<dbReference type="InterPro" id="IPR050131">
    <property type="entry name" value="Peptidase_S8_subtilisin-like"/>
</dbReference>
<accession>A0AAW2Z6Q5</accession>
<evidence type="ECO:0000256" key="4">
    <source>
        <dbReference type="ARBA" id="ARBA00022825"/>
    </source>
</evidence>
<evidence type="ECO:0000256" key="1">
    <source>
        <dbReference type="ARBA" id="ARBA00011073"/>
    </source>
</evidence>
<keyword evidence="8" id="KW-1185">Reference proteome</keyword>
<dbReference type="Pfam" id="PF00082">
    <property type="entry name" value="Peptidase_S8"/>
    <property type="match status" value="1"/>
</dbReference>
<dbReference type="GO" id="GO:0005794">
    <property type="term" value="C:Golgi apparatus"/>
    <property type="evidence" value="ECO:0007669"/>
    <property type="project" value="TreeGrafter"/>
</dbReference>
<dbReference type="Gene3D" id="3.40.50.200">
    <property type="entry name" value="Peptidase S8/S53 domain"/>
    <property type="match status" value="1"/>
</dbReference>
<dbReference type="EMBL" id="JAOPGA020001109">
    <property type="protein sequence ID" value="KAL0485150.1"/>
    <property type="molecule type" value="Genomic_DNA"/>
</dbReference>
<protein>
    <recommendedName>
        <fullName evidence="6">Peptidase S8/S53 domain-containing protein</fullName>
    </recommendedName>
</protein>
<comment type="similarity">
    <text evidence="1 5">Belongs to the peptidase S8 family.</text>
</comment>
<dbReference type="GO" id="GO:0004252">
    <property type="term" value="F:serine-type endopeptidase activity"/>
    <property type="evidence" value="ECO:0007669"/>
    <property type="project" value="InterPro"/>
</dbReference>
<dbReference type="PANTHER" id="PTHR43806:SF7">
    <property type="entry name" value="MEMBRANE-BOUND TRANSCRIPTION FACTOR SITE-1 PROTEASE"/>
    <property type="match status" value="1"/>
</dbReference>
<keyword evidence="2" id="KW-0645">Protease</keyword>
<dbReference type="Proteomes" id="UP001431209">
    <property type="component" value="Unassembled WGS sequence"/>
</dbReference>
<feature type="domain" description="Peptidase S8/S53" evidence="6">
    <location>
        <begin position="3"/>
        <end position="172"/>
    </location>
</feature>
<feature type="non-terminal residue" evidence="7">
    <location>
        <position position="207"/>
    </location>
</feature>
<gene>
    <name evidence="7" type="ORF">AKO1_004366</name>
</gene>
<evidence type="ECO:0000256" key="2">
    <source>
        <dbReference type="ARBA" id="ARBA00022670"/>
    </source>
</evidence>
<proteinExistence type="inferred from homology"/>
<dbReference type="InterPro" id="IPR036852">
    <property type="entry name" value="Peptidase_S8/S53_dom_sf"/>
</dbReference>
<keyword evidence="4" id="KW-0720">Serine protease</keyword>
<evidence type="ECO:0000259" key="6">
    <source>
        <dbReference type="Pfam" id="PF00082"/>
    </source>
</evidence>
<comment type="caution">
    <text evidence="5">Lacks conserved residue(s) required for the propagation of feature annotation.</text>
</comment>
<name>A0AAW2Z6Q5_9EUKA</name>
<dbReference type="PANTHER" id="PTHR43806">
    <property type="entry name" value="PEPTIDASE S8"/>
    <property type="match status" value="1"/>
</dbReference>
<dbReference type="AlphaFoldDB" id="A0AAW2Z6Q5"/>
<evidence type="ECO:0000313" key="8">
    <source>
        <dbReference type="Proteomes" id="UP001431209"/>
    </source>
</evidence>
<dbReference type="SUPFAM" id="SSF52743">
    <property type="entry name" value="Subtilisin-like"/>
    <property type="match status" value="1"/>
</dbReference>
<sequence length="207" mass="22180">MSNIHVLNLSIGGPDYMDMPFVDKVRELSANGIIVVSAIGNDGPLYGTLNNPADLECVLGVGGIDDAHNIAPFSSRGVTTRELSTGYGRVKPDLVTYGHRVRGTGRFTGCAVLSGTSVASPVVAGAVTLLLSSVPKDLKHRINPGMVKQIMLNSSKRLLTDENSNKHNIFEQGSGRMNTLDVVHDYMMEQLVHPAKPSFHPSSIDLT</sequence>
<comment type="caution">
    <text evidence="7">The sequence shown here is derived from an EMBL/GenBank/DDBJ whole genome shotgun (WGS) entry which is preliminary data.</text>
</comment>
<dbReference type="InterPro" id="IPR023828">
    <property type="entry name" value="Peptidase_S8_Ser-AS"/>
</dbReference>
<organism evidence="7 8">
    <name type="scientific">Acrasis kona</name>
    <dbReference type="NCBI Taxonomy" id="1008807"/>
    <lineage>
        <taxon>Eukaryota</taxon>
        <taxon>Discoba</taxon>
        <taxon>Heterolobosea</taxon>
        <taxon>Tetramitia</taxon>
        <taxon>Eutetramitia</taxon>
        <taxon>Acrasidae</taxon>
        <taxon>Acrasis</taxon>
    </lineage>
</organism>
<evidence type="ECO:0000313" key="7">
    <source>
        <dbReference type="EMBL" id="KAL0485150.1"/>
    </source>
</evidence>
<evidence type="ECO:0000256" key="5">
    <source>
        <dbReference type="PROSITE-ProRule" id="PRU01240"/>
    </source>
</evidence>
<dbReference type="GO" id="GO:0006508">
    <property type="term" value="P:proteolysis"/>
    <property type="evidence" value="ECO:0007669"/>
    <property type="project" value="UniProtKB-KW"/>
</dbReference>
<evidence type="ECO:0000256" key="3">
    <source>
        <dbReference type="ARBA" id="ARBA00022801"/>
    </source>
</evidence>
<reference evidence="7 8" key="1">
    <citation type="submission" date="2024-03" db="EMBL/GenBank/DDBJ databases">
        <title>The Acrasis kona genome and developmental transcriptomes reveal deep origins of eukaryotic multicellular pathways.</title>
        <authorList>
            <person name="Sheikh S."/>
            <person name="Fu C.-J."/>
            <person name="Brown M.W."/>
            <person name="Baldauf S.L."/>
        </authorList>
    </citation>
    <scope>NUCLEOTIDE SEQUENCE [LARGE SCALE GENOMIC DNA]</scope>
    <source>
        <strain evidence="7 8">ATCC MYA-3509</strain>
    </source>
</reference>
<dbReference type="PROSITE" id="PS00138">
    <property type="entry name" value="SUBTILASE_SER"/>
    <property type="match status" value="1"/>
</dbReference>